<keyword evidence="4" id="KW-0997">Cell inner membrane</keyword>
<dbReference type="PANTHER" id="PTHR30024">
    <property type="entry name" value="ALIPHATIC SULFONATES-BINDING PROTEIN-RELATED"/>
    <property type="match status" value="1"/>
</dbReference>
<name>A0A0M6ZS29_9HYPH</name>
<dbReference type="AlphaFoldDB" id="A0A0M6ZS29"/>
<evidence type="ECO:0000313" key="6">
    <source>
        <dbReference type="EMBL" id="CTQ64900.1"/>
    </source>
</evidence>
<protein>
    <submittedName>
        <fullName evidence="6">Bicarbonate transport ATP-binding protein CmpC</fullName>
        <ecNumber evidence="6">3.6.3.-</ecNumber>
    </submittedName>
</protein>
<evidence type="ECO:0000256" key="1">
    <source>
        <dbReference type="ARBA" id="ARBA00004308"/>
    </source>
</evidence>
<dbReference type="GO" id="GO:0012505">
    <property type="term" value="C:endomembrane system"/>
    <property type="evidence" value="ECO:0007669"/>
    <property type="project" value="UniProtKB-SubCell"/>
</dbReference>
<keyword evidence="6" id="KW-0378">Hydrolase</keyword>
<keyword evidence="6" id="KW-0547">Nucleotide-binding</keyword>
<keyword evidence="3" id="KW-1003">Cell membrane</keyword>
<dbReference type="EC" id="3.6.3.-" evidence="6"/>
<accession>A0A0M6ZS29</accession>
<dbReference type="Proteomes" id="UP000053235">
    <property type="component" value="Unassembled WGS sequence"/>
</dbReference>
<evidence type="ECO:0000256" key="5">
    <source>
        <dbReference type="ARBA" id="ARBA00023136"/>
    </source>
</evidence>
<comment type="subcellular location">
    <subcellularLocation>
        <location evidence="1">Endomembrane system</location>
    </subcellularLocation>
</comment>
<dbReference type="SUPFAM" id="SSF53850">
    <property type="entry name" value="Periplasmic binding protein-like II"/>
    <property type="match status" value="1"/>
</dbReference>
<dbReference type="CDD" id="cd13553">
    <property type="entry name" value="PBP2_NrtA_CpmA_like"/>
    <property type="match status" value="1"/>
</dbReference>
<evidence type="ECO:0000256" key="4">
    <source>
        <dbReference type="ARBA" id="ARBA00022519"/>
    </source>
</evidence>
<keyword evidence="2" id="KW-0813">Transport</keyword>
<evidence type="ECO:0000256" key="3">
    <source>
        <dbReference type="ARBA" id="ARBA00022475"/>
    </source>
</evidence>
<dbReference type="STRING" id="388408.LAX5112_00440"/>
<dbReference type="GO" id="GO:0005524">
    <property type="term" value="F:ATP binding"/>
    <property type="evidence" value="ECO:0007669"/>
    <property type="project" value="UniProtKB-KW"/>
</dbReference>
<keyword evidence="5" id="KW-0472">Membrane</keyword>
<dbReference type="Pfam" id="PF13379">
    <property type="entry name" value="NMT1_2"/>
    <property type="match status" value="1"/>
</dbReference>
<sequence>MDAQKNETPGGGGYRGEQENMSTKLTPVIAGFIPLLDSAVLVAAREKGFAEREGIALQLIRETSWANIRDRLAVGHFDVAHMLAPMPIAASLNLTSLAVPMLAPMVLGLGGNAITVAIPIWRHMAELGANPDGDPASTAAAFAKVLSARKEKGDSLLRFGVVHPFSGHAYELRYWLAAAGLDPDLDAEITVVPPQLMADALAAGQLDGYCVGEPWNTAAVQAGTGRIATYKQAIWPDSPEKVLGVTRKWANAHPGTLSALMRAISDAADWCARPENLNELAKLLAGPNFLACSPGLCLPALGGDMRLGQNTRKSIPDFLTFSGGARAAPSPAQGVWFFSQMVRWGQAVSDPKADREAAAIFSPALYEEALGIGPDEGAQTIRLFDMGTV</sequence>
<dbReference type="InterPro" id="IPR044527">
    <property type="entry name" value="NrtA/CpmA_ABC-bd_dom"/>
</dbReference>
<keyword evidence="7" id="KW-1185">Reference proteome</keyword>
<proteinExistence type="predicted"/>
<dbReference type="Gene3D" id="3.40.190.10">
    <property type="entry name" value="Periplasmic binding protein-like II"/>
    <property type="match status" value="2"/>
</dbReference>
<reference evidence="7" key="1">
    <citation type="submission" date="2015-07" db="EMBL/GenBank/DDBJ databases">
        <authorList>
            <person name="Rodrigo-Torres Lidia"/>
            <person name="Arahal R.David."/>
        </authorList>
    </citation>
    <scope>NUCLEOTIDE SEQUENCE [LARGE SCALE GENOMIC DNA]</scope>
    <source>
        <strain evidence="7">CECT 5112</strain>
    </source>
</reference>
<dbReference type="GO" id="GO:0016787">
    <property type="term" value="F:hydrolase activity"/>
    <property type="evidence" value="ECO:0007669"/>
    <property type="project" value="UniProtKB-KW"/>
</dbReference>
<dbReference type="OrthoDB" id="570524at2"/>
<dbReference type="PANTHER" id="PTHR30024:SF43">
    <property type="entry name" value="BLL4572 PROTEIN"/>
    <property type="match status" value="1"/>
</dbReference>
<evidence type="ECO:0000256" key="2">
    <source>
        <dbReference type="ARBA" id="ARBA00022448"/>
    </source>
</evidence>
<evidence type="ECO:0000313" key="7">
    <source>
        <dbReference type="Proteomes" id="UP000053235"/>
    </source>
</evidence>
<keyword evidence="6" id="KW-0067">ATP-binding</keyword>
<organism evidence="6 7">
    <name type="scientific">Roseibium alexandrii</name>
    <dbReference type="NCBI Taxonomy" id="388408"/>
    <lineage>
        <taxon>Bacteria</taxon>
        <taxon>Pseudomonadati</taxon>
        <taxon>Pseudomonadota</taxon>
        <taxon>Alphaproteobacteria</taxon>
        <taxon>Hyphomicrobiales</taxon>
        <taxon>Stappiaceae</taxon>
        <taxon>Roseibium</taxon>
    </lineage>
</organism>
<dbReference type="EMBL" id="CXWD01000002">
    <property type="protein sequence ID" value="CTQ64900.1"/>
    <property type="molecule type" value="Genomic_DNA"/>
</dbReference>
<gene>
    <name evidence="6" type="primary">cmpC_2</name>
    <name evidence="6" type="ORF">LAX5112_00440</name>
</gene>